<keyword evidence="5" id="KW-0411">Iron-sulfur</keyword>
<evidence type="ECO:0000256" key="3">
    <source>
        <dbReference type="ARBA" id="ARBA00022723"/>
    </source>
</evidence>
<feature type="domain" description="Radical SAM core" evidence="8">
    <location>
        <begin position="252"/>
        <end position="481"/>
    </location>
</feature>
<evidence type="ECO:0000313" key="10">
    <source>
        <dbReference type="Proteomes" id="UP001205603"/>
    </source>
</evidence>
<name>A0ABT1MFG2_9BACT</name>
<feature type="transmembrane region" description="Helical" evidence="6">
    <location>
        <begin position="35"/>
        <end position="54"/>
    </location>
</feature>
<feature type="domain" description="Nudix hydrolase" evidence="7">
    <location>
        <begin position="521"/>
        <end position="656"/>
    </location>
</feature>
<keyword evidence="6" id="KW-1133">Transmembrane helix</keyword>
<dbReference type="CDD" id="cd01335">
    <property type="entry name" value="Radical_SAM"/>
    <property type="match status" value="1"/>
</dbReference>
<keyword evidence="6" id="KW-0472">Membrane</keyword>
<keyword evidence="4" id="KW-0408">Iron</keyword>
<feature type="transmembrane region" description="Helical" evidence="6">
    <location>
        <begin position="12"/>
        <end position="29"/>
    </location>
</feature>
<dbReference type="RefSeq" id="WP_255026105.1">
    <property type="nucleotide sequence ID" value="NZ_JANDHW010000003.1"/>
</dbReference>
<keyword evidence="2" id="KW-0949">S-adenosyl-L-methionine</keyword>
<dbReference type="SFLD" id="SFLDS00029">
    <property type="entry name" value="Radical_SAM"/>
    <property type="match status" value="1"/>
</dbReference>
<evidence type="ECO:0000256" key="6">
    <source>
        <dbReference type="SAM" id="Phobius"/>
    </source>
</evidence>
<dbReference type="Proteomes" id="UP001205603">
    <property type="component" value="Unassembled WGS sequence"/>
</dbReference>
<dbReference type="Gene3D" id="3.20.20.70">
    <property type="entry name" value="Aldolase class I"/>
    <property type="match status" value="1"/>
</dbReference>
<protein>
    <submittedName>
        <fullName evidence="9">Radical SAM protein</fullName>
    </submittedName>
</protein>
<dbReference type="InterPro" id="IPR013785">
    <property type="entry name" value="Aldolase_TIM"/>
</dbReference>
<proteinExistence type="predicted"/>
<dbReference type="Pfam" id="PF04055">
    <property type="entry name" value="Radical_SAM"/>
    <property type="match status" value="1"/>
</dbReference>
<keyword evidence="10" id="KW-1185">Reference proteome</keyword>
<evidence type="ECO:0000256" key="5">
    <source>
        <dbReference type="ARBA" id="ARBA00023014"/>
    </source>
</evidence>
<organism evidence="9 10">
    <name type="scientific">Coprobacter tertius</name>
    <dbReference type="NCBI Taxonomy" id="2944915"/>
    <lineage>
        <taxon>Bacteria</taxon>
        <taxon>Pseudomonadati</taxon>
        <taxon>Bacteroidota</taxon>
        <taxon>Bacteroidia</taxon>
        <taxon>Bacteroidales</taxon>
        <taxon>Barnesiellaceae</taxon>
        <taxon>Coprobacter</taxon>
    </lineage>
</organism>
<dbReference type="InterPro" id="IPR000086">
    <property type="entry name" value="NUDIX_hydrolase_dom"/>
</dbReference>
<evidence type="ECO:0000256" key="2">
    <source>
        <dbReference type="ARBA" id="ARBA00022691"/>
    </source>
</evidence>
<dbReference type="PANTHER" id="PTHR11228">
    <property type="entry name" value="RADICAL SAM DOMAIN PROTEIN"/>
    <property type="match status" value="1"/>
</dbReference>
<comment type="caution">
    <text evidence="9">The sequence shown here is derived from an EMBL/GenBank/DDBJ whole genome shotgun (WGS) entry which is preliminary data.</text>
</comment>
<gene>
    <name evidence="9" type="ORF">NMU02_04615</name>
</gene>
<evidence type="ECO:0000256" key="1">
    <source>
        <dbReference type="ARBA" id="ARBA00001966"/>
    </source>
</evidence>
<dbReference type="SFLD" id="SFLDG01067">
    <property type="entry name" value="SPASM/twitch_domain_containing"/>
    <property type="match status" value="1"/>
</dbReference>
<dbReference type="InterPro" id="IPR058240">
    <property type="entry name" value="rSAM_sf"/>
</dbReference>
<dbReference type="InterPro" id="IPR050377">
    <property type="entry name" value="Radical_SAM_PqqE_MftC-like"/>
</dbReference>
<dbReference type="InterPro" id="IPR015797">
    <property type="entry name" value="NUDIX_hydrolase-like_dom_sf"/>
</dbReference>
<comment type="cofactor">
    <cofactor evidence="1">
        <name>[4Fe-4S] cluster</name>
        <dbReference type="ChEBI" id="CHEBI:49883"/>
    </cofactor>
</comment>
<dbReference type="SUPFAM" id="SSF102114">
    <property type="entry name" value="Radical SAM enzymes"/>
    <property type="match status" value="1"/>
</dbReference>
<dbReference type="SUPFAM" id="SSF55811">
    <property type="entry name" value="Nudix"/>
    <property type="match status" value="1"/>
</dbReference>
<dbReference type="PROSITE" id="PS51918">
    <property type="entry name" value="RADICAL_SAM"/>
    <property type="match status" value="1"/>
</dbReference>
<dbReference type="Gene3D" id="3.90.79.10">
    <property type="entry name" value="Nucleoside Triphosphate Pyrophosphohydrolase"/>
    <property type="match status" value="1"/>
</dbReference>
<reference evidence="9 10" key="1">
    <citation type="submission" date="2022-07" db="EMBL/GenBank/DDBJ databases">
        <title>Fecal culturing of patients with breast cancer.</title>
        <authorList>
            <person name="Teng N.M.Y."/>
            <person name="Kiu R."/>
            <person name="Evans R."/>
            <person name="Baker D.J."/>
            <person name="Zenner C."/>
            <person name="Robinson S.D."/>
            <person name="Hall L.J."/>
        </authorList>
    </citation>
    <scope>NUCLEOTIDE SEQUENCE [LARGE SCALE GENOMIC DNA]</scope>
    <source>
        <strain evidence="9 10">LH1063</strain>
    </source>
</reference>
<keyword evidence="3" id="KW-0479">Metal-binding</keyword>
<dbReference type="EMBL" id="JANDHW010000003">
    <property type="protein sequence ID" value="MCP9611370.1"/>
    <property type="molecule type" value="Genomic_DNA"/>
</dbReference>
<keyword evidence="6" id="KW-0812">Transmembrane</keyword>
<evidence type="ECO:0000256" key="4">
    <source>
        <dbReference type="ARBA" id="ARBA00023004"/>
    </source>
</evidence>
<accession>A0ABT1MFG2</accession>
<dbReference type="PANTHER" id="PTHR11228:SF7">
    <property type="entry name" value="PQQA PEPTIDE CYCLASE"/>
    <property type="match status" value="1"/>
</dbReference>
<dbReference type="Pfam" id="PF00293">
    <property type="entry name" value="NUDIX"/>
    <property type="match status" value="1"/>
</dbReference>
<evidence type="ECO:0000313" key="9">
    <source>
        <dbReference type="EMBL" id="MCP9611370.1"/>
    </source>
</evidence>
<sequence>MSWKSIVTTLRDWLMFFISMSNYVIGYIKNSDNSIVWYLFATFFLILWLIYYLIYVKKILHPRGVFSVAAIIVDDDNNILLIEDDKGFHMQPGSYYRTNRPRLLGKLETPYCKILNTIEKETGLQDIDIELIDLSYFGEKKEYTLKEALGKDVKKLHFYDKYLKHTISPPPFFIIQEYGNNKSSQEEFHIAMYYGFKLKEKKNTGKNISFRNISEFESMDVYRDLIYVYNRFITIYKKTNYPTFNIRLCRFNDKIKTVCWRLTDHCSAHCPHCFINTKLNTEPVAVNIDFESLYTKIARHRIEKLIISGGEPFLISNLPEIVENVNDSPIKKFSICTNGINFDQQIDLINEIKNYKKFDKFVISIEAYNNKKYRVNKGIKNERSFTMVLEFLHKCQSLNIPFNVNVIGNTFFLSNTERFIDFWRKEKIENITISFPVKSEENTKTDLLRKYQEIIDGQHGDVSFLKSLELIMPVCEDSNCPSGTHIFSIDKNGIFYPKCVDLIDERNPLSFVTREHQRRTVETHVAGICIKEEKNQMYILIARRKNTRKLYPGLYEGCGGQLIQGELFTDGVRRHYKCEMGVSVDVMQDIHRFYYISPENEPTIPGIVFLCKYRSGEPNSENHTDIRWITIDELKNMSDTLFIPGIKNEITTLTEEYEKKKGVVKQA</sequence>
<dbReference type="PROSITE" id="PS51462">
    <property type="entry name" value="NUDIX"/>
    <property type="match status" value="1"/>
</dbReference>
<dbReference type="InterPro" id="IPR007197">
    <property type="entry name" value="rSAM"/>
</dbReference>
<evidence type="ECO:0000259" key="7">
    <source>
        <dbReference type="PROSITE" id="PS51462"/>
    </source>
</evidence>
<evidence type="ECO:0000259" key="8">
    <source>
        <dbReference type="PROSITE" id="PS51918"/>
    </source>
</evidence>